<sequence length="152" mass="17378">MSRRPPHVVRRHEQRPALGKQQRREHGRGEQDRRHRPPRPRLVRQPQRPRRRGEGEHADDTRLQGESGHRGPRPGRGEQQHRRPPQRGPRHDQGGPQRLPQRAPDRHRGGELPGRIVQQDRQAQPARQRRAPQPPTAGKAVPGVAHGPAAAR</sequence>
<dbReference type="EMBL" id="LFEH01000046">
    <property type="protein sequence ID" value="KMS78776.1"/>
    <property type="molecule type" value="Genomic_DNA"/>
</dbReference>
<feature type="compositionally biased region" description="Basic residues" evidence="1">
    <location>
        <begin position="34"/>
        <end position="51"/>
    </location>
</feature>
<comment type="caution">
    <text evidence="2">The sequence shown here is derived from an EMBL/GenBank/DDBJ whole genome shotgun (WGS) entry which is preliminary data.</text>
</comment>
<organism evidence="2 3">
    <name type="scientific">Streptomyces leeuwenhoekii</name>
    <dbReference type="NCBI Taxonomy" id="1437453"/>
    <lineage>
        <taxon>Bacteria</taxon>
        <taxon>Bacillati</taxon>
        <taxon>Actinomycetota</taxon>
        <taxon>Actinomycetes</taxon>
        <taxon>Kitasatosporales</taxon>
        <taxon>Streptomycetaceae</taxon>
        <taxon>Streptomyces</taxon>
    </lineage>
</organism>
<feature type="non-terminal residue" evidence="2">
    <location>
        <position position="152"/>
    </location>
</feature>
<accession>A0ABR5HYE7</accession>
<keyword evidence="3" id="KW-1185">Reference proteome</keyword>
<feature type="compositionally biased region" description="Basic and acidic residues" evidence="1">
    <location>
        <begin position="22"/>
        <end position="33"/>
    </location>
</feature>
<evidence type="ECO:0000313" key="3">
    <source>
        <dbReference type="Proteomes" id="UP000037274"/>
    </source>
</evidence>
<feature type="compositionally biased region" description="Low complexity" evidence="1">
    <location>
        <begin position="136"/>
        <end position="152"/>
    </location>
</feature>
<feature type="region of interest" description="Disordered" evidence="1">
    <location>
        <begin position="1"/>
        <end position="152"/>
    </location>
</feature>
<reference evidence="2 3" key="1">
    <citation type="submission" date="2015-06" db="EMBL/GenBank/DDBJ databases">
        <title>Draft genome sequence of Streptomyces leeuwenhoekii C58, which produces the novel lasso peptide, chaxapeptin.</title>
        <authorList>
            <person name="Yi Y."/>
            <person name="Hai D."/>
            <person name="Jaspars M."/>
            <person name="Sheng H."/>
            <person name="Rateb M.E."/>
            <person name="Bull A."/>
            <person name="Goodfellow M."/>
            <person name="Asenjo J.A."/>
            <person name="Ebel R."/>
        </authorList>
    </citation>
    <scope>NUCLEOTIDE SEQUENCE [LARGE SCALE GENOMIC DNA]</scope>
    <source>
        <strain evidence="2 3">C58</strain>
    </source>
</reference>
<dbReference type="Proteomes" id="UP000037274">
    <property type="component" value="Unassembled WGS sequence"/>
</dbReference>
<protein>
    <submittedName>
        <fullName evidence="2">Uncharacterized protein</fullName>
    </submittedName>
</protein>
<feature type="compositionally biased region" description="Basic residues" evidence="1">
    <location>
        <begin position="1"/>
        <end position="13"/>
    </location>
</feature>
<evidence type="ECO:0000256" key="1">
    <source>
        <dbReference type="SAM" id="MobiDB-lite"/>
    </source>
</evidence>
<feature type="compositionally biased region" description="Basic and acidic residues" evidence="1">
    <location>
        <begin position="52"/>
        <end position="81"/>
    </location>
</feature>
<proteinExistence type="predicted"/>
<evidence type="ECO:0000313" key="2">
    <source>
        <dbReference type="EMBL" id="KMS78776.1"/>
    </source>
</evidence>
<gene>
    <name evidence="2" type="ORF">ACH49_14375</name>
</gene>
<name>A0ABR5HYE7_STRLW</name>